<dbReference type="PANTHER" id="PTHR30290">
    <property type="entry name" value="PERIPLASMIC BINDING COMPONENT OF ABC TRANSPORTER"/>
    <property type="match status" value="1"/>
</dbReference>
<dbReference type="InterPro" id="IPR030678">
    <property type="entry name" value="Peptide/Ni-bd"/>
</dbReference>
<sequence length="539" mass="58952">MSFRSRSARSRSVVAGFLCTAMLVAGCGSGGSADDNEIVVGLESETTGWLPGRNLLINYPSLNVAYAVFDPLMRTDANGAMRPYLAESLEPNADLTQWTLTLRPGVRFHDGTPLDAQALKTIYDQYLSIPTSNLLGSLRFVESLEVVDDLTVRYTLTEPDASFPAVLEGPAGWPFSPTAAAEQGADAFASQPVGTGPFRFASWLRGSELELERNEDYWREGLPKLDRITFQVITDENARVASLQSGDIDAMQTLRQSTVRQVRALEDVTTHDFIGNLAGGQLLNTQQPPLDDVRVRQALAYAIDQPAILDLLGGSDLSPTATQYYQPDSPWHSERAEQTWPTNDPGRARQLLDEYRNDPNRSDGKAPGEPVVLEHNIIPDPSVVEMGLGYKAMWEAVGFVHNMHQVEVAVITDTNASGDFMINTSRFGNEDDPCITLRNSFGDPEVTPTNYTNLDDAEVQQHLATLCSTTDQAAREQAVDAIMVRLAELVPHTWTGHTPTSVAARPELQGIPDWTFPDGTPGDGFPMTAVTWANVSIVE</sequence>
<feature type="chain" id="PRO_5039533096" evidence="3">
    <location>
        <begin position="26"/>
        <end position="539"/>
    </location>
</feature>
<evidence type="ECO:0000313" key="5">
    <source>
        <dbReference type="EMBL" id="TQM11944.1"/>
    </source>
</evidence>
<dbReference type="InterPro" id="IPR000914">
    <property type="entry name" value="SBP_5_dom"/>
</dbReference>
<dbReference type="Gene3D" id="3.10.105.10">
    <property type="entry name" value="Dipeptide-binding Protein, Domain 3"/>
    <property type="match status" value="1"/>
</dbReference>
<dbReference type="GO" id="GO:1904680">
    <property type="term" value="F:peptide transmembrane transporter activity"/>
    <property type="evidence" value="ECO:0007669"/>
    <property type="project" value="TreeGrafter"/>
</dbReference>
<dbReference type="GO" id="GO:0015833">
    <property type="term" value="P:peptide transport"/>
    <property type="evidence" value="ECO:0007669"/>
    <property type="project" value="TreeGrafter"/>
</dbReference>
<dbReference type="RefSeq" id="WP_142056359.1">
    <property type="nucleotide sequence ID" value="NZ_VFPA01000002.1"/>
</dbReference>
<dbReference type="GO" id="GO:0043190">
    <property type="term" value="C:ATP-binding cassette (ABC) transporter complex"/>
    <property type="evidence" value="ECO:0007669"/>
    <property type="project" value="InterPro"/>
</dbReference>
<proteinExistence type="predicted"/>
<organism evidence="5 6">
    <name type="scientific">Pseudonocardia kunmingensis</name>
    <dbReference type="NCBI Taxonomy" id="630975"/>
    <lineage>
        <taxon>Bacteria</taxon>
        <taxon>Bacillati</taxon>
        <taxon>Actinomycetota</taxon>
        <taxon>Actinomycetes</taxon>
        <taxon>Pseudonocardiales</taxon>
        <taxon>Pseudonocardiaceae</taxon>
        <taxon>Pseudonocardia</taxon>
    </lineage>
</organism>
<feature type="region of interest" description="Disordered" evidence="2">
    <location>
        <begin position="320"/>
        <end position="347"/>
    </location>
</feature>
<dbReference type="SUPFAM" id="SSF53850">
    <property type="entry name" value="Periplasmic binding protein-like II"/>
    <property type="match status" value="1"/>
</dbReference>
<evidence type="ECO:0000256" key="3">
    <source>
        <dbReference type="SAM" id="SignalP"/>
    </source>
</evidence>
<name>A0A543DRK9_9PSEU</name>
<comment type="caution">
    <text evidence="5">The sequence shown here is derived from an EMBL/GenBank/DDBJ whole genome shotgun (WGS) entry which is preliminary data.</text>
</comment>
<accession>A0A543DRK9</accession>
<dbReference type="Proteomes" id="UP000315677">
    <property type="component" value="Unassembled WGS sequence"/>
</dbReference>
<dbReference type="PIRSF" id="PIRSF002741">
    <property type="entry name" value="MppA"/>
    <property type="match status" value="1"/>
</dbReference>
<gene>
    <name evidence="5" type="ORF">FB558_4517</name>
</gene>
<feature type="signal peptide" evidence="3">
    <location>
        <begin position="1"/>
        <end position="25"/>
    </location>
</feature>
<evidence type="ECO:0000313" key="6">
    <source>
        <dbReference type="Proteomes" id="UP000315677"/>
    </source>
</evidence>
<dbReference type="InterPro" id="IPR039424">
    <property type="entry name" value="SBP_5"/>
</dbReference>
<dbReference type="Pfam" id="PF00496">
    <property type="entry name" value="SBP_bac_5"/>
    <property type="match status" value="1"/>
</dbReference>
<keyword evidence="6" id="KW-1185">Reference proteome</keyword>
<evidence type="ECO:0000259" key="4">
    <source>
        <dbReference type="Pfam" id="PF00496"/>
    </source>
</evidence>
<dbReference type="PANTHER" id="PTHR30290:SF38">
    <property type="entry name" value="D,D-DIPEPTIDE-BINDING PERIPLASMIC PROTEIN DDPA-RELATED"/>
    <property type="match status" value="1"/>
</dbReference>
<dbReference type="PROSITE" id="PS51257">
    <property type="entry name" value="PROKAR_LIPOPROTEIN"/>
    <property type="match status" value="1"/>
</dbReference>
<feature type="domain" description="Solute-binding protein family 5" evidence="4">
    <location>
        <begin position="81"/>
        <end position="433"/>
    </location>
</feature>
<dbReference type="AlphaFoldDB" id="A0A543DRK9"/>
<protein>
    <submittedName>
        <fullName evidence="5">Peptide/nickel transport system substrate-binding protein</fullName>
    </submittedName>
</protein>
<evidence type="ECO:0000256" key="2">
    <source>
        <dbReference type="SAM" id="MobiDB-lite"/>
    </source>
</evidence>
<keyword evidence="1 3" id="KW-0732">Signal</keyword>
<dbReference type="GO" id="GO:0042597">
    <property type="term" value="C:periplasmic space"/>
    <property type="evidence" value="ECO:0007669"/>
    <property type="project" value="UniProtKB-ARBA"/>
</dbReference>
<dbReference type="OrthoDB" id="5167407at2"/>
<evidence type="ECO:0000256" key="1">
    <source>
        <dbReference type="ARBA" id="ARBA00022729"/>
    </source>
</evidence>
<dbReference type="Gene3D" id="3.40.190.10">
    <property type="entry name" value="Periplasmic binding protein-like II"/>
    <property type="match status" value="1"/>
</dbReference>
<dbReference type="EMBL" id="VFPA01000002">
    <property type="protein sequence ID" value="TQM11944.1"/>
    <property type="molecule type" value="Genomic_DNA"/>
</dbReference>
<reference evidence="5 6" key="1">
    <citation type="submission" date="2019-06" db="EMBL/GenBank/DDBJ databases">
        <title>Sequencing the genomes of 1000 actinobacteria strains.</title>
        <authorList>
            <person name="Klenk H.-P."/>
        </authorList>
    </citation>
    <scope>NUCLEOTIDE SEQUENCE [LARGE SCALE GENOMIC DNA]</scope>
    <source>
        <strain evidence="5 6">DSM 45301</strain>
    </source>
</reference>